<dbReference type="Pfam" id="PF08327">
    <property type="entry name" value="AHSA1"/>
    <property type="match status" value="1"/>
</dbReference>
<dbReference type="EMBL" id="AHMO02000008">
    <property type="protein sequence ID" value="EQA44976.1"/>
    <property type="molecule type" value="Genomic_DNA"/>
</dbReference>
<accession>T0FAQ9</accession>
<dbReference type="Proteomes" id="UP000015454">
    <property type="component" value="Unassembled WGS sequence"/>
</dbReference>
<proteinExistence type="inferred from homology"/>
<sequence length="99" mass="11827">MSSLNGYVRGKFLMIKPGRKIVQIWRGSDWDRSDLDSICLLSFEDRIDGCVVTLVHDGLPENKYESIKKGWKEYYWKPWRTYLFSYNKARGLRGRRVYL</sequence>
<comment type="caution">
    <text evidence="3">The sequence shown here is derived from an EMBL/GenBank/DDBJ whole genome shotgun (WGS) entry which is preliminary data.</text>
</comment>
<keyword evidence="4" id="KW-1185">Reference proteome</keyword>
<reference evidence="3" key="1">
    <citation type="submission" date="2013-05" db="EMBL/GenBank/DDBJ databases">
        <authorList>
            <person name="Harkins D.M."/>
            <person name="Durkin A.S."/>
            <person name="Brinkac L.M."/>
            <person name="Haft D.H."/>
            <person name="Selengut J.D."/>
            <person name="Sanka R."/>
            <person name="DePew J."/>
            <person name="Purushe J."/>
            <person name="Hartskeerl R.A."/>
            <person name="Ahmed A."/>
            <person name="van der Linden H."/>
            <person name="Goris M.G.A."/>
            <person name="Vinetz J.M."/>
            <person name="Sutton G.G."/>
            <person name="Nierman W.C."/>
            <person name="Fouts D.E."/>
        </authorList>
    </citation>
    <scope>NUCLEOTIDE SEQUENCE [LARGE SCALE GENOMIC DNA]</scope>
    <source>
        <strain evidence="3">5399</strain>
    </source>
</reference>
<name>T0FAQ9_9LEPT</name>
<dbReference type="Gene3D" id="3.30.530.20">
    <property type="match status" value="1"/>
</dbReference>
<dbReference type="InterPro" id="IPR023393">
    <property type="entry name" value="START-like_dom_sf"/>
</dbReference>
<dbReference type="AlphaFoldDB" id="T0FAQ9"/>
<protein>
    <recommendedName>
        <fullName evidence="2">Activator of Hsp90 ATPase homologue 1/2-like C-terminal domain-containing protein</fullName>
    </recommendedName>
</protein>
<organism evidence="3 4">
    <name type="scientific">Leptospira broomii serovar Hurstbridge str. 5399</name>
    <dbReference type="NCBI Taxonomy" id="1049789"/>
    <lineage>
        <taxon>Bacteria</taxon>
        <taxon>Pseudomonadati</taxon>
        <taxon>Spirochaetota</taxon>
        <taxon>Spirochaetia</taxon>
        <taxon>Leptospirales</taxon>
        <taxon>Leptospiraceae</taxon>
        <taxon>Leptospira</taxon>
    </lineage>
</organism>
<evidence type="ECO:0000313" key="4">
    <source>
        <dbReference type="Proteomes" id="UP000015454"/>
    </source>
</evidence>
<evidence type="ECO:0000256" key="1">
    <source>
        <dbReference type="ARBA" id="ARBA00006817"/>
    </source>
</evidence>
<feature type="domain" description="Activator of Hsp90 ATPase homologue 1/2-like C-terminal" evidence="2">
    <location>
        <begin position="9"/>
        <end position="75"/>
    </location>
</feature>
<evidence type="ECO:0000313" key="3">
    <source>
        <dbReference type="EMBL" id="EQA44976.1"/>
    </source>
</evidence>
<dbReference type="InterPro" id="IPR013538">
    <property type="entry name" value="ASHA1/2-like_C"/>
</dbReference>
<evidence type="ECO:0000259" key="2">
    <source>
        <dbReference type="Pfam" id="PF08327"/>
    </source>
</evidence>
<gene>
    <name evidence="3" type="ORF">LEP1GSC050_4128</name>
</gene>
<comment type="similarity">
    <text evidence="1">Belongs to the AHA1 family.</text>
</comment>
<dbReference type="STRING" id="1049789.LEP1GSC050_4128"/>
<dbReference type="SUPFAM" id="SSF55961">
    <property type="entry name" value="Bet v1-like"/>
    <property type="match status" value="1"/>
</dbReference>